<feature type="compositionally biased region" description="Basic and acidic residues" evidence="8">
    <location>
        <begin position="501"/>
        <end position="521"/>
    </location>
</feature>
<dbReference type="SUPFAM" id="SSF50911">
    <property type="entry name" value="Mannose 6-phosphate receptor domain"/>
    <property type="match status" value="1"/>
</dbReference>
<keyword evidence="12" id="KW-1185">Reference proteome</keyword>
<feature type="domain" description="MRH" evidence="10">
    <location>
        <begin position="149"/>
        <end position="309"/>
    </location>
</feature>
<dbReference type="GO" id="GO:0005789">
    <property type="term" value="C:endoplasmic reticulum membrane"/>
    <property type="evidence" value="ECO:0007669"/>
    <property type="project" value="UniProtKB-SubCell"/>
</dbReference>
<evidence type="ECO:0000256" key="5">
    <source>
        <dbReference type="ARBA" id="ARBA00022734"/>
    </source>
</evidence>
<dbReference type="InterPro" id="IPR009011">
    <property type="entry name" value="Man6P_isomerase_rcpt-bd_dom_sf"/>
</dbReference>
<proteinExistence type="inferred from homology"/>
<evidence type="ECO:0000256" key="1">
    <source>
        <dbReference type="ARBA" id="ARBA00004367"/>
    </source>
</evidence>
<feature type="compositionally biased region" description="Low complexity" evidence="8">
    <location>
        <begin position="536"/>
        <end position="547"/>
    </location>
</feature>
<feature type="chain" id="PRO_5041900226" description="Protein OS-9 homolog" evidence="9">
    <location>
        <begin position="19"/>
        <end position="553"/>
    </location>
</feature>
<evidence type="ECO:0000313" key="12">
    <source>
        <dbReference type="Proteomes" id="UP000827549"/>
    </source>
</evidence>
<dbReference type="GO" id="GO:0030970">
    <property type="term" value="P:retrograde protein transport, ER to cytosol"/>
    <property type="evidence" value="ECO:0007669"/>
    <property type="project" value="TreeGrafter"/>
</dbReference>
<organism evidence="11 12">
    <name type="scientific">Vanrija pseudolonga</name>
    <dbReference type="NCBI Taxonomy" id="143232"/>
    <lineage>
        <taxon>Eukaryota</taxon>
        <taxon>Fungi</taxon>
        <taxon>Dikarya</taxon>
        <taxon>Basidiomycota</taxon>
        <taxon>Agaricomycotina</taxon>
        <taxon>Tremellomycetes</taxon>
        <taxon>Trichosporonales</taxon>
        <taxon>Trichosporonaceae</taxon>
        <taxon>Vanrija</taxon>
    </lineage>
</organism>
<evidence type="ECO:0000313" key="11">
    <source>
        <dbReference type="EMBL" id="WOO78643.1"/>
    </source>
</evidence>
<dbReference type="GO" id="GO:0005788">
    <property type="term" value="C:endoplasmic reticulum lumen"/>
    <property type="evidence" value="ECO:0007669"/>
    <property type="project" value="TreeGrafter"/>
</dbReference>
<keyword evidence="5" id="KW-0430">Lectin</keyword>
<evidence type="ECO:0000256" key="3">
    <source>
        <dbReference type="ARBA" id="ARBA00018727"/>
    </source>
</evidence>
<sequence>MSHLAIYLLGLATLSARASHSGLQDLAAFPKYEVFFLPDLPIAQSDASRCRRTGLAHDDDWLELRPESRALDAGDSDDGENVSFDAPTTVQFMPLHYTPPGTDEISTYLCALPSLNVTESQVNDNARYEDDEPEPDPVASWQALSHLDGKCLYLRHAWFTYAYCHNSHLRQFRALQQDQYPHIAGSDPEEDPAFDAYSLGQAHPVSKKGKAALPPGQRRGAAAPKGEVEPVAPPEAPAEQVSTFGVGPASRYLKQRWTDGTKCDKTGKPREVEVQVHCSMTSTDVLYMVKEITTCQYVVVIHSPHLCSLPGFRPSSSDHIVPAPIRCRLVISDSEMEDWMDAGVAGEEKTWGGEVPRLPERPREDEVKSDEPEDKTKAKEKAAQGAADATLLLGKIDKETIRQLEKVLGASFGLGDEDDDGVVKDEVEDVVVTATDDNNDEDKPPLLIGAGSKPLQEPELIDLDLTALGGDKADRRAALKLLQQLIQAELAEGEDEAPVQAEKEAAAATGEKPKQKQENKKPKAQKPPPSHDETLAAPALPAAVADAPPRDEL</sequence>
<reference evidence="11" key="1">
    <citation type="submission" date="2023-10" db="EMBL/GenBank/DDBJ databases">
        <authorList>
            <person name="Noh H."/>
        </authorList>
    </citation>
    <scope>NUCLEOTIDE SEQUENCE</scope>
    <source>
        <strain evidence="11">DUCC4014</strain>
    </source>
</reference>
<dbReference type="GO" id="GO:0030968">
    <property type="term" value="P:endoplasmic reticulum unfolded protein response"/>
    <property type="evidence" value="ECO:0007669"/>
    <property type="project" value="InterPro"/>
</dbReference>
<keyword evidence="6" id="KW-0256">Endoplasmic reticulum</keyword>
<dbReference type="InterPro" id="IPR045149">
    <property type="entry name" value="OS-9-like"/>
</dbReference>
<dbReference type="EMBL" id="CP086715">
    <property type="protein sequence ID" value="WOO78643.1"/>
    <property type="molecule type" value="Genomic_DNA"/>
</dbReference>
<dbReference type="Proteomes" id="UP000827549">
    <property type="component" value="Chromosome 2"/>
</dbReference>
<protein>
    <recommendedName>
        <fullName evidence="3">Protein OS-9 homolog</fullName>
    </recommendedName>
</protein>
<evidence type="ECO:0000256" key="8">
    <source>
        <dbReference type="SAM" id="MobiDB-lite"/>
    </source>
</evidence>
<dbReference type="AlphaFoldDB" id="A0AAF1BNY6"/>
<feature type="signal peptide" evidence="9">
    <location>
        <begin position="1"/>
        <end position="18"/>
    </location>
</feature>
<dbReference type="PANTHER" id="PTHR15414">
    <property type="entry name" value="OS-9-RELATED"/>
    <property type="match status" value="1"/>
</dbReference>
<keyword evidence="4 9" id="KW-0732">Signal</keyword>
<name>A0AAF1BNY6_9TREE</name>
<dbReference type="Gene3D" id="2.70.130.10">
    <property type="entry name" value="Mannose-6-phosphate receptor binding domain"/>
    <property type="match status" value="1"/>
</dbReference>
<feature type="region of interest" description="Disordered" evidence="8">
    <location>
        <begin position="205"/>
        <end position="242"/>
    </location>
</feature>
<feature type="region of interest" description="Disordered" evidence="8">
    <location>
        <begin position="434"/>
        <end position="453"/>
    </location>
</feature>
<feature type="region of interest" description="Disordered" evidence="8">
    <location>
        <begin position="491"/>
        <end position="553"/>
    </location>
</feature>
<evidence type="ECO:0000256" key="4">
    <source>
        <dbReference type="ARBA" id="ARBA00022729"/>
    </source>
</evidence>
<dbReference type="GO" id="GO:0030246">
    <property type="term" value="F:carbohydrate binding"/>
    <property type="evidence" value="ECO:0007669"/>
    <property type="project" value="UniProtKB-KW"/>
</dbReference>
<evidence type="ECO:0000256" key="2">
    <source>
        <dbReference type="ARBA" id="ARBA00009918"/>
    </source>
</evidence>
<evidence type="ECO:0000256" key="6">
    <source>
        <dbReference type="ARBA" id="ARBA00022824"/>
    </source>
</evidence>
<dbReference type="GeneID" id="87805430"/>
<dbReference type="Pfam" id="PF07915">
    <property type="entry name" value="PRKCSH"/>
    <property type="match status" value="1"/>
</dbReference>
<dbReference type="InterPro" id="IPR044865">
    <property type="entry name" value="MRH_dom"/>
</dbReference>
<gene>
    <name evidence="11" type="primary">yos9</name>
    <name evidence="11" type="ORF">LOC62_02G002182</name>
</gene>
<feature type="region of interest" description="Disordered" evidence="8">
    <location>
        <begin position="347"/>
        <end position="383"/>
    </location>
</feature>
<evidence type="ECO:0000259" key="10">
    <source>
        <dbReference type="PROSITE" id="PS51914"/>
    </source>
</evidence>
<dbReference type="RefSeq" id="XP_062624675.1">
    <property type="nucleotide sequence ID" value="XM_062768691.1"/>
</dbReference>
<keyword evidence="7" id="KW-1015">Disulfide bond</keyword>
<comment type="subcellular location">
    <subcellularLocation>
        <location evidence="1">Endoplasmic reticulum membrane</location>
        <topology evidence="1">Peripheral membrane protein</topology>
        <orientation evidence="1">Lumenal side</orientation>
    </subcellularLocation>
</comment>
<accession>A0AAF1BNY6</accession>
<evidence type="ECO:0000256" key="7">
    <source>
        <dbReference type="ARBA" id="ARBA00023157"/>
    </source>
</evidence>
<feature type="compositionally biased region" description="Basic and acidic residues" evidence="8">
    <location>
        <begin position="347"/>
        <end position="382"/>
    </location>
</feature>
<dbReference type="InterPro" id="IPR012913">
    <property type="entry name" value="OS9-like_dom"/>
</dbReference>
<dbReference type="PROSITE" id="PS51914">
    <property type="entry name" value="MRH"/>
    <property type="match status" value="1"/>
</dbReference>
<comment type="similarity">
    <text evidence="2">Belongs to the OS-9 family.</text>
</comment>
<evidence type="ECO:0000256" key="9">
    <source>
        <dbReference type="SAM" id="SignalP"/>
    </source>
</evidence>
<dbReference type="PANTHER" id="PTHR15414:SF0">
    <property type="entry name" value="ENDOPLASMIC RETICULUM LECTIN 1"/>
    <property type="match status" value="1"/>
</dbReference>